<feature type="compositionally biased region" description="Low complexity" evidence="1">
    <location>
        <begin position="111"/>
        <end position="126"/>
    </location>
</feature>
<sequence>MIRRATCSPGGAPVSADKADAPAHLAGHQDWIRRGVDDGVFLLVGVGVRPGQGGAVLATGLTPEALRARGAEDPLVVHDVVTAEVLGNVPNLTDPRPAFLAGRPDRRREGAGAPPAGGSRVPGLWG</sequence>
<name>A0A1M4NER7_STRAA</name>
<proteinExistence type="predicted"/>
<organism evidence="2">
    <name type="scientific">Streptomyces argillaceus</name>
    <dbReference type="NCBI Taxonomy" id="41951"/>
    <lineage>
        <taxon>Bacteria</taxon>
        <taxon>Bacillati</taxon>
        <taxon>Actinomycetota</taxon>
        <taxon>Actinomycetes</taxon>
        <taxon>Kitasatosporales</taxon>
        <taxon>Streptomycetaceae</taxon>
        <taxon>Streptomyces</taxon>
    </lineage>
</organism>
<dbReference type="EMBL" id="LT615255">
    <property type="protein sequence ID" value="SCO70315.1"/>
    <property type="molecule type" value="Genomic_DNA"/>
</dbReference>
<feature type="region of interest" description="Disordered" evidence="1">
    <location>
        <begin position="1"/>
        <end position="20"/>
    </location>
</feature>
<feature type="region of interest" description="Disordered" evidence="1">
    <location>
        <begin position="92"/>
        <end position="126"/>
    </location>
</feature>
<evidence type="ECO:0008006" key="3">
    <source>
        <dbReference type="Google" id="ProtNLM"/>
    </source>
</evidence>
<evidence type="ECO:0000313" key="2">
    <source>
        <dbReference type="EMBL" id="SCO70315.1"/>
    </source>
</evidence>
<gene>
    <name evidence="2" type="primary">orf5</name>
</gene>
<dbReference type="SUPFAM" id="SSF54909">
    <property type="entry name" value="Dimeric alpha+beta barrel"/>
    <property type="match status" value="1"/>
</dbReference>
<dbReference type="InterPro" id="IPR011008">
    <property type="entry name" value="Dimeric_a/b-barrel"/>
</dbReference>
<dbReference type="AlphaFoldDB" id="A0A1M4NER7"/>
<accession>A0A1M4NER7</accession>
<reference evidence="2" key="1">
    <citation type="journal article" date="2017" name="Front. Microbiol.">
        <title>Streptomyces argillaceus involved in the biosynthesis of pyridine and piperidine alkaloids argimycins P.</title>
        <authorList>
            <person name="Ye S."/>
            <person name="Molloy B."/>
            <person name="Brana A.F."/>
            <person name="Zabala D."/>
            <person name="Olano C."/>
            <person name="Cortes J."/>
            <person name="Moris F."/>
            <person name="Salas J.A."/>
            <person name="Mendez C."/>
        </authorList>
    </citation>
    <scope>NUCLEOTIDE SEQUENCE</scope>
    <source>
        <strain evidence="2">ATCC 12956</strain>
    </source>
</reference>
<evidence type="ECO:0000256" key="1">
    <source>
        <dbReference type="SAM" id="MobiDB-lite"/>
    </source>
</evidence>
<protein>
    <recommendedName>
        <fullName evidence="3">YCII-related domain-containing protein</fullName>
    </recommendedName>
</protein>